<evidence type="ECO:0000313" key="1">
    <source>
        <dbReference type="EMBL" id="PSR72175.1"/>
    </source>
</evidence>
<dbReference type="EMBL" id="MLYV02001209">
    <property type="protein sequence ID" value="PSR72175.1"/>
    <property type="molecule type" value="Genomic_DNA"/>
</dbReference>
<dbReference type="Proteomes" id="UP000186601">
    <property type="component" value="Unassembled WGS sequence"/>
</dbReference>
<keyword evidence="2" id="KW-1185">Reference proteome</keyword>
<gene>
    <name evidence="1" type="ORF">PHLCEN_2v11967</name>
</gene>
<name>A0A2R6NIF3_9APHY</name>
<comment type="caution">
    <text evidence="1">The sequence shown here is derived from an EMBL/GenBank/DDBJ whole genome shotgun (WGS) entry which is preliminary data.</text>
</comment>
<sequence length="69" mass="7784">MSGVLETVKHAYPSYRPDARYACTRNGHSSCLRVRTVLQMVKDLNCTPKVRLTCDEDCYDLKGVQSCAE</sequence>
<reference evidence="1 2" key="1">
    <citation type="submission" date="2018-02" db="EMBL/GenBank/DDBJ databases">
        <title>Genome sequence of the basidiomycete white-rot fungus Phlebia centrifuga.</title>
        <authorList>
            <person name="Granchi Z."/>
            <person name="Peng M."/>
            <person name="de Vries R.P."/>
            <person name="Hilden K."/>
            <person name="Makela M.R."/>
            <person name="Grigoriev I."/>
            <person name="Riley R."/>
        </authorList>
    </citation>
    <scope>NUCLEOTIDE SEQUENCE [LARGE SCALE GENOMIC DNA]</scope>
    <source>
        <strain evidence="1 2">FBCC195</strain>
    </source>
</reference>
<organism evidence="1 2">
    <name type="scientific">Hermanssonia centrifuga</name>
    <dbReference type="NCBI Taxonomy" id="98765"/>
    <lineage>
        <taxon>Eukaryota</taxon>
        <taxon>Fungi</taxon>
        <taxon>Dikarya</taxon>
        <taxon>Basidiomycota</taxon>
        <taxon>Agaricomycotina</taxon>
        <taxon>Agaricomycetes</taxon>
        <taxon>Polyporales</taxon>
        <taxon>Meruliaceae</taxon>
        <taxon>Hermanssonia</taxon>
    </lineage>
</organism>
<dbReference type="AlphaFoldDB" id="A0A2R6NIF3"/>
<protein>
    <submittedName>
        <fullName evidence="1">Uncharacterized protein</fullName>
    </submittedName>
</protein>
<proteinExistence type="predicted"/>
<evidence type="ECO:0000313" key="2">
    <source>
        <dbReference type="Proteomes" id="UP000186601"/>
    </source>
</evidence>
<accession>A0A2R6NIF3</accession>